<gene>
    <name evidence="1" type="ORF">rCG_50335</name>
</gene>
<dbReference type="Proteomes" id="UP000234681">
    <property type="component" value="Chromosome 5"/>
</dbReference>
<evidence type="ECO:0000313" key="2">
    <source>
        <dbReference type="Proteomes" id="UP000234681"/>
    </source>
</evidence>
<name>A6JYU5_RAT</name>
<organism evidence="1 2">
    <name type="scientific">Rattus norvegicus</name>
    <name type="common">Rat</name>
    <dbReference type="NCBI Taxonomy" id="10116"/>
    <lineage>
        <taxon>Eukaryota</taxon>
        <taxon>Metazoa</taxon>
        <taxon>Chordata</taxon>
        <taxon>Craniata</taxon>
        <taxon>Vertebrata</taxon>
        <taxon>Euteleostomi</taxon>
        <taxon>Mammalia</taxon>
        <taxon>Eutheria</taxon>
        <taxon>Euarchontoglires</taxon>
        <taxon>Glires</taxon>
        <taxon>Rodentia</taxon>
        <taxon>Myomorpha</taxon>
        <taxon>Muroidea</taxon>
        <taxon>Muridae</taxon>
        <taxon>Murinae</taxon>
        <taxon>Rattus</taxon>
    </lineage>
</organism>
<sequence>MHLPPPGSPEQCITILKVERGRRGNRNDHFVTVIFSLFPRQWRTFINWLLWDFNWVLNSINKLKANIQCLLSA</sequence>
<protein>
    <submittedName>
        <fullName evidence="1">RCG50335</fullName>
    </submittedName>
</protein>
<dbReference type="EMBL" id="CH474008">
    <property type="protein sequence ID" value="EDL90408.1"/>
    <property type="molecule type" value="Genomic_DNA"/>
</dbReference>
<dbReference type="AlphaFoldDB" id="A6JYU5"/>
<evidence type="ECO:0000313" key="1">
    <source>
        <dbReference type="EMBL" id="EDL90408.1"/>
    </source>
</evidence>
<reference evidence="1 2" key="1">
    <citation type="submission" date="2005-09" db="EMBL/GenBank/DDBJ databases">
        <authorList>
            <person name="Mural R.J."/>
            <person name="Li P.W."/>
            <person name="Adams M.D."/>
            <person name="Amanatides P.G."/>
            <person name="Baden-Tillson H."/>
            <person name="Barnstead M."/>
            <person name="Chin S.H."/>
            <person name="Dew I."/>
            <person name="Evans C.A."/>
            <person name="Ferriera S."/>
            <person name="Flanigan M."/>
            <person name="Fosler C."/>
            <person name="Glodek A."/>
            <person name="Gu Z."/>
            <person name="Holt R.A."/>
            <person name="Jennings D."/>
            <person name="Kraft C.L."/>
            <person name="Lu F."/>
            <person name="Nguyen T."/>
            <person name="Nusskern D.R."/>
            <person name="Pfannkoch C.M."/>
            <person name="Sitter C."/>
            <person name="Sutton G.G."/>
            <person name="Venter J.C."/>
            <person name="Wang Z."/>
            <person name="Woodage T."/>
            <person name="Zheng X.H."/>
            <person name="Zhong F."/>
        </authorList>
    </citation>
    <scope>NUCLEOTIDE SEQUENCE [LARGE SCALE GENOMIC DNA]</scope>
    <source>
        <strain>BN</strain>
        <strain evidence="2">Sprague-Dawley</strain>
    </source>
</reference>
<proteinExistence type="predicted"/>
<feature type="non-terminal residue" evidence="1">
    <location>
        <position position="73"/>
    </location>
</feature>
<accession>A6JYU5</accession>